<dbReference type="EMBL" id="JAFLWW010000001">
    <property type="protein sequence ID" value="MBT1154405.1"/>
    <property type="molecule type" value="Genomic_DNA"/>
</dbReference>
<dbReference type="Proteomes" id="UP001138921">
    <property type="component" value="Unassembled WGS sequence"/>
</dbReference>
<proteinExistence type="predicted"/>
<evidence type="ECO:0000313" key="1">
    <source>
        <dbReference type="EMBL" id="MBT1154405.1"/>
    </source>
</evidence>
<accession>A0A9X1A6T5</accession>
<organism evidence="1 2">
    <name type="scientific">Aminobacter anthyllidis</name>
    <dbReference type="NCBI Taxonomy" id="1035067"/>
    <lineage>
        <taxon>Bacteria</taxon>
        <taxon>Pseudomonadati</taxon>
        <taxon>Pseudomonadota</taxon>
        <taxon>Alphaproteobacteria</taxon>
        <taxon>Hyphomicrobiales</taxon>
        <taxon>Phyllobacteriaceae</taxon>
        <taxon>Aminobacter</taxon>
    </lineage>
</organism>
<dbReference type="AlphaFoldDB" id="A0A9X1A6T5"/>
<dbReference type="RefSeq" id="WP_214385590.1">
    <property type="nucleotide sequence ID" value="NZ_JAFLWW010000001.1"/>
</dbReference>
<sequence>MRSLDPHEEAELVAFAKAEGRLWKAYLNLFWYRGLPVPGFPLLYGLRNTHGPYWLDAYRLPKNPDAVAQASVEGRPA</sequence>
<reference evidence="1" key="2">
    <citation type="submission" date="2021-03" db="EMBL/GenBank/DDBJ databases">
        <authorList>
            <person name="Artuso I."/>
            <person name="Turrini P."/>
            <person name="Pirolo M."/>
            <person name="Lugli G.A."/>
            <person name="Ventura M."/>
            <person name="Visca P."/>
        </authorList>
    </citation>
    <scope>NUCLEOTIDE SEQUENCE</scope>
    <source>
        <strain evidence="1">LMG 26462</strain>
    </source>
</reference>
<protein>
    <submittedName>
        <fullName evidence="1">Uncharacterized protein</fullName>
    </submittedName>
</protein>
<comment type="caution">
    <text evidence="1">The sequence shown here is derived from an EMBL/GenBank/DDBJ whole genome shotgun (WGS) entry which is preliminary data.</text>
</comment>
<gene>
    <name evidence="1" type="ORF">J1C56_02245</name>
</gene>
<name>A0A9X1A6T5_9HYPH</name>
<keyword evidence="2" id="KW-1185">Reference proteome</keyword>
<reference evidence="1" key="1">
    <citation type="journal article" date="2021" name="Microorganisms">
        <title>Phylogenomic Reconstruction and Metabolic Potential of the Genus Aminobacter.</title>
        <authorList>
            <person name="Artuso I."/>
            <person name="Turrini P."/>
            <person name="Pirolo M."/>
            <person name="Lugli G.A."/>
            <person name="Ventura M."/>
            <person name="Visca P."/>
        </authorList>
    </citation>
    <scope>NUCLEOTIDE SEQUENCE</scope>
    <source>
        <strain evidence="1">LMG 26462</strain>
    </source>
</reference>
<evidence type="ECO:0000313" key="2">
    <source>
        <dbReference type="Proteomes" id="UP001138921"/>
    </source>
</evidence>